<evidence type="ECO:0000313" key="1">
    <source>
        <dbReference type="EMBL" id="SUI99396.1"/>
    </source>
</evidence>
<accession>A0A380BD62</accession>
<name>A0A380BD62_SPOPA</name>
<sequence>MNRLKRLAALVICASLIGGGCSMLNSAEEEKGYELVDGKNGSKRIKLTDEERERLEKKGEEYRKENYVPVQEYIGEGYMLEPDEGTDALAEKHKDEVEQAVKNFFQDKYKTEVKVHNIVGTTGAASIFVESIGEPHFYTSAIIPVDVKNNKVKFEDVWSLEDEVEQGIVTGLLAMIYDKEFEKLDKYFTEFINKHPVTGQKVEALANVGANNFSTPYYRLSVNTHYFEELINAYLENSNRSKEEWKSFGDKLSYKPEDLIIAIELFMDDQNSEPDDEIIDLVSNDIIRMEGLPRAEYAIDLHDNYVDKTSGVGNKKNSLSRGFPEQIIKV</sequence>
<dbReference type="InterPro" id="IPR012873">
    <property type="entry name" value="DUF1672"/>
</dbReference>
<dbReference type="OrthoDB" id="2360336at2"/>
<organism evidence="1 2">
    <name type="scientific">Sporosarcina pasteurii</name>
    <name type="common">Bacillus pasteurii</name>
    <dbReference type="NCBI Taxonomy" id="1474"/>
    <lineage>
        <taxon>Bacteria</taxon>
        <taxon>Bacillati</taxon>
        <taxon>Bacillota</taxon>
        <taxon>Bacilli</taxon>
        <taxon>Bacillales</taxon>
        <taxon>Caryophanaceae</taxon>
        <taxon>Sporosarcina</taxon>
    </lineage>
</organism>
<dbReference type="Proteomes" id="UP000254519">
    <property type="component" value="Unassembled WGS sequence"/>
</dbReference>
<protein>
    <submittedName>
        <fullName evidence="1">Protein of uncharacterized function (DUF1672)</fullName>
    </submittedName>
</protein>
<reference evidence="1 2" key="1">
    <citation type="submission" date="2018-06" db="EMBL/GenBank/DDBJ databases">
        <authorList>
            <consortium name="Pathogen Informatics"/>
            <person name="Doyle S."/>
        </authorList>
    </citation>
    <scope>NUCLEOTIDE SEQUENCE [LARGE SCALE GENOMIC DNA]</scope>
    <source>
        <strain evidence="2">ATCC 11859 / DSM 33 / NCIB 8841 / NCTC 4822</strain>
    </source>
</reference>
<evidence type="ECO:0000313" key="2">
    <source>
        <dbReference type="Proteomes" id="UP000254519"/>
    </source>
</evidence>
<proteinExistence type="predicted"/>
<dbReference type="EMBL" id="UGYZ01000002">
    <property type="protein sequence ID" value="SUI99396.1"/>
    <property type="molecule type" value="Genomic_DNA"/>
</dbReference>
<keyword evidence="2" id="KW-1185">Reference proteome</keyword>
<dbReference type="PROSITE" id="PS51257">
    <property type="entry name" value="PROKAR_LIPOPROTEIN"/>
    <property type="match status" value="1"/>
</dbReference>
<gene>
    <name evidence="1" type="ORF">NCTC4822_00602</name>
</gene>
<dbReference type="AlphaFoldDB" id="A0A380BD62"/>
<dbReference type="Pfam" id="PF07901">
    <property type="entry name" value="DUF1672"/>
    <property type="match status" value="1"/>
</dbReference>